<dbReference type="InterPro" id="IPR003615">
    <property type="entry name" value="HNH_nuc"/>
</dbReference>
<evidence type="ECO:0000313" key="4">
    <source>
        <dbReference type="Proteomes" id="UP000078292"/>
    </source>
</evidence>
<dbReference type="GO" id="GO:0004519">
    <property type="term" value="F:endonuclease activity"/>
    <property type="evidence" value="ECO:0007669"/>
    <property type="project" value="InterPro"/>
</dbReference>
<feature type="domain" description="HNH nuclease" evidence="2">
    <location>
        <begin position="599"/>
        <end position="651"/>
    </location>
</feature>
<feature type="compositionally biased region" description="Polar residues" evidence="1">
    <location>
        <begin position="71"/>
        <end position="82"/>
    </location>
</feature>
<comment type="caution">
    <text evidence="3">The sequence shown here is derived from an EMBL/GenBank/DDBJ whole genome shotgun (WGS) entry which is preliminary data.</text>
</comment>
<dbReference type="AlphaFoldDB" id="A0A1B7M384"/>
<protein>
    <recommendedName>
        <fullName evidence="2">HNH nuclease domain-containing protein</fullName>
    </recommendedName>
</protein>
<evidence type="ECO:0000313" key="3">
    <source>
        <dbReference type="EMBL" id="OAV63063.1"/>
    </source>
</evidence>
<gene>
    <name evidence="3" type="ORF">A6F49_03185</name>
</gene>
<sequence length="689" mass="76639">MDVTASLPDVGVEVPLPDQADLSFVDDLSFTQLAYVTLFFKKHLASRAAEPATFNEFAQYTTAAGEDWSGFNGTSTAQSKDPTGSHAPTDEKHSDEPAEYPESAKQQGTAVPNAPIPHSPENIWDTIPVFAEITRQLENSQEAVVTHFCRQIQPAFSSQPEYFGSPVGVVAYKNSTDYFKEVLRFSQNKTKQIHTRIEYVTWKPGINPSADENKPKLSKVAEAFQDGKISGENLDRIIRMDATLTRYTRQVGADLGYKDAALIAFESTLVEAAETSNPDALNTARKRWTNTIAHHICPDGPSVEDALRKQGDNVLRDQAYSDGSGKAWMHMSPAVFAEYKSFAVEQLNKNGSPVKVDDDLKAYLFDNTQQETKPDDDSSDARNTIDDDDSTASNQAPHAGEFDTEPLYDPNASNLEDLTLDQDPESVIAEDSNGNPVTQEDLNQLDKLTPGQMLGAIFIGLFRAIRKFPPKELEIKRAHGAASTLHIVQDIETAYQSLDIGMLPEKLRRPRDPSGIMPPHIRHPGPDHVKQGLCHDPTHQAGQSPPPWTGFISEVMNVGSVRPQDINILTCDSEIVGKIWNKYHSVLNQHRTQRFFNRAQRRAILARDRGCQAPGCTIVAALCDIHHIKPWEFGGKTDIDNGICLCTYHHGQVHNGKWTIRTIDGTHYFQPAPWLDPYQPLLRNIQWAL</sequence>
<keyword evidence="4" id="KW-1185">Reference proteome</keyword>
<dbReference type="GO" id="GO:0003676">
    <property type="term" value="F:nucleic acid binding"/>
    <property type="evidence" value="ECO:0007669"/>
    <property type="project" value="InterPro"/>
</dbReference>
<dbReference type="GO" id="GO:0008270">
    <property type="term" value="F:zinc ion binding"/>
    <property type="evidence" value="ECO:0007669"/>
    <property type="project" value="InterPro"/>
</dbReference>
<proteinExistence type="predicted"/>
<dbReference type="InterPro" id="IPR002711">
    <property type="entry name" value="HNH"/>
</dbReference>
<dbReference type="OrthoDB" id="5177627at2"/>
<dbReference type="SMART" id="SM00507">
    <property type="entry name" value="HNHc"/>
    <property type="match status" value="1"/>
</dbReference>
<evidence type="ECO:0000256" key="1">
    <source>
        <dbReference type="SAM" id="MobiDB-lite"/>
    </source>
</evidence>
<dbReference type="Gene3D" id="1.10.30.50">
    <property type="match status" value="1"/>
</dbReference>
<feature type="compositionally biased region" description="Basic and acidic residues" evidence="1">
    <location>
        <begin position="372"/>
        <end position="385"/>
    </location>
</feature>
<dbReference type="STRING" id="1837282.A6F49_03185"/>
<name>A0A1B7M384_9MICC</name>
<dbReference type="Proteomes" id="UP000078292">
    <property type="component" value="Unassembled WGS sequence"/>
</dbReference>
<reference evidence="3 4" key="1">
    <citation type="submission" date="2016-04" db="EMBL/GenBank/DDBJ databases">
        <title>First whole genome shotgun sequence of the bacterium Enteractinococcus sp. strain UASWS1574.</title>
        <authorList>
            <person name="Crovadore J."/>
            <person name="Chablais R."/>
            <person name="Lefort F."/>
        </authorList>
    </citation>
    <scope>NUCLEOTIDE SEQUENCE [LARGE SCALE GENOMIC DNA]</scope>
    <source>
        <strain evidence="3 4">UASWS1574</strain>
    </source>
</reference>
<accession>A0A1B7M384</accession>
<feature type="region of interest" description="Disordered" evidence="1">
    <location>
        <begin position="367"/>
        <end position="417"/>
    </location>
</feature>
<dbReference type="RefSeq" id="WP_043055929.1">
    <property type="nucleotide sequence ID" value="NZ_LXEY01000004.1"/>
</dbReference>
<feature type="region of interest" description="Disordered" evidence="1">
    <location>
        <begin position="69"/>
        <end position="118"/>
    </location>
</feature>
<dbReference type="EMBL" id="LXEY01000004">
    <property type="protein sequence ID" value="OAV63063.1"/>
    <property type="molecule type" value="Genomic_DNA"/>
</dbReference>
<evidence type="ECO:0000259" key="2">
    <source>
        <dbReference type="SMART" id="SM00507"/>
    </source>
</evidence>
<organism evidence="3 4">
    <name type="scientific">Enteractinococcus helveticum</name>
    <dbReference type="NCBI Taxonomy" id="1837282"/>
    <lineage>
        <taxon>Bacteria</taxon>
        <taxon>Bacillati</taxon>
        <taxon>Actinomycetota</taxon>
        <taxon>Actinomycetes</taxon>
        <taxon>Micrococcales</taxon>
        <taxon>Micrococcaceae</taxon>
    </lineage>
</organism>
<dbReference type="Pfam" id="PF01844">
    <property type="entry name" value="HNH"/>
    <property type="match status" value="1"/>
</dbReference>
<dbReference type="CDD" id="cd00085">
    <property type="entry name" value="HNHc"/>
    <property type="match status" value="1"/>
</dbReference>